<dbReference type="Proteomes" id="UP000823775">
    <property type="component" value="Unassembled WGS sequence"/>
</dbReference>
<gene>
    <name evidence="1" type="ORF">HAX54_025797</name>
</gene>
<dbReference type="EMBL" id="JACEIK010003130">
    <property type="protein sequence ID" value="MCD9640460.1"/>
    <property type="molecule type" value="Genomic_DNA"/>
</dbReference>
<name>A0ABS8V018_DATST</name>
<comment type="caution">
    <text evidence="1">The sequence shown here is derived from an EMBL/GenBank/DDBJ whole genome shotgun (WGS) entry which is preliminary data.</text>
</comment>
<sequence length="178" mass="20201">MAVNSVANVPQLLYANGQSPKILAGSKDGVFVDFVGMYCKSSKRRRRIGYAAANRRSFINNKLNAINAVLDLERVASNASQQSSDIVPKMYCTLKPSPPRLRLPDPVLNLPRDGEPLDCKERRSLGHLPRLSDPPCFTRQMFFLTLYPSQFTARTHQKTSILLQYLFHHDCFEMLLMK</sequence>
<protein>
    <submittedName>
        <fullName evidence="1">Uncharacterized protein</fullName>
    </submittedName>
</protein>
<keyword evidence="2" id="KW-1185">Reference proteome</keyword>
<evidence type="ECO:0000313" key="1">
    <source>
        <dbReference type="EMBL" id="MCD9640460.1"/>
    </source>
</evidence>
<accession>A0ABS8V018</accession>
<evidence type="ECO:0000313" key="2">
    <source>
        <dbReference type="Proteomes" id="UP000823775"/>
    </source>
</evidence>
<reference evidence="1 2" key="1">
    <citation type="journal article" date="2021" name="BMC Genomics">
        <title>Datura genome reveals duplications of psychoactive alkaloid biosynthetic genes and high mutation rate following tissue culture.</title>
        <authorList>
            <person name="Rajewski A."/>
            <person name="Carter-House D."/>
            <person name="Stajich J."/>
            <person name="Litt A."/>
        </authorList>
    </citation>
    <scope>NUCLEOTIDE SEQUENCE [LARGE SCALE GENOMIC DNA]</scope>
    <source>
        <strain evidence="1">AR-01</strain>
    </source>
</reference>
<proteinExistence type="predicted"/>
<organism evidence="1 2">
    <name type="scientific">Datura stramonium</name>
    <name type="common">Jimsonweed</name>
    <name type="synonym">Common thornapple</name>
    <dbReference type="NCBI Taxonomy" id="4076"/>
    <lineage>
        <taxon>Eukaryota</taxon>
        <taxon>Viridiplantae</taxon>
        <taxon>Streptophyta</taxon>
        <taxon>Embryophyta</taxon>
        <taxon>Tracheophyta</taxon>
        <taxon>Spermatophyta</taxon>
        <taxon>Magnoliopsida</taxon>
        <taxon>eudicotyledons</taxon>
        <taxon>Gunneridae</taxon>
        <taxon>Pentapetalae</taxon>
        <taxon>asterids</taxon>
        <taxon>lamiids</taxon>
        <taxon>Solanales</taxon>
        <taxon>Solanaceae</taxon>
        <taxon>Solanoideae</taxon>
        <taxon>Datureae</taxon>
        <taxon>Datura</taxon>
    </lineage>
</organism>